<proteinExistence type="predicted"/>
<dbReference type="Proteomes" id="UP000499080">
    <property type="component" value="Unassembled WGS sequence"/>
</dbReference>
<comment type="caution">
    <text evidence="1">The sequence shown here is derived from an EMBL/GenBank/DDBJ whole genome shotgun (WGS) entry which is preliminary data.</text>
</comment>
<dbReference type="EMBL" id="BGPR01003822">
    <property type="protein sequence ID" value="GBM92822.1"/>
    <property type="molecule type" value="Genomic_DNA"/>
</dbReference>
<dbReference type="OrthoDB" id="6437663at2759"/>
<sequence length="397" mass="46471">MRNCSGKKTPSLVRAGDNKLLCWTDLGTVDYQKTAEKLIRHKKLDTVKQYKLACLYCLEDYIPALWEKLPEEDKTYFYKAEESSQVTEPELEFCWPYILKGEGNKLDNMPGRPSGNPTTFNQYAFEYSASEGNKAASEYFFRKLTNDEREDSLFEAAQTLVIERSEDFESFPDSKLSDTFCYLLSLMSPGQQVKFFQKQPYEVLMCLLDWPWQDLFMVVAERIWNFLSAFDYVKLLQDISKRAQLFHVRTELFQEFFLRGSCDFRNHFVDELCRNGVSFKACFDYQYSETIKVVLRNVDSAHKKRLVSCESFLSIFCRSVLNGKRHLVELLLREATLSEEDKAGVKEDFRGYLAVAQRRRQTADWSINKLLEQFCHILDESKENAPRKTNSDAEKLY</sequence>
<accession>A0A4Y2JTY8</accession>
<evidence type="ECO:0000313" key="1">
    <source>
        <dbReference type="EMBL" id="GBM92822.1"/>
    </source>
</evidence>
<keyword evidence="2" id="KW-1185">Reference proteome</keyword>
<gene>
    <name evidence="1" type="ORF">AVEN_45852_1</name>
</gene>
<dbReference type="AlphaFoldDB" id="A0A4Y2JTY8"/>
<protein>
    <submittedName>
        <fullName evidence="1">Uncharacterized protein</fullName>
    </submittedName>
</protein>
<reference evidence="1 2" key="1">
    <citation type="journal article" date="2019" name="Sci. Rep.">
        <title>Orb-weaving spider Araneus ventricosus genome elucidates the spidroin gene catalogue.</title>
        <authorList>
            <person name="Kono N."/>
            <person name="Nakamura H."/>
            <person name="Ohtoshi R."/>
            <person name="Moran D.A.P."/>
            <person name="Shinohara A."/>
            <person name="Yoshida Y."/>
            <person name="Fujiwara M."/>
            <person name="Mori M."/>
            <person name="Tomita M."/>
            <person name="Arakawa K."/>
        </authorList>
    </citation>
    <scope>NUCLEOTIDE SEQUENCE [LARGE SCALE GENOMIC DNA]</scope>
</reference>
<organism evidence="1 2">
    <name type="scientific">Araneus ventricosus</name>
    <name type="common">Orbweaver spider</name>
    <name type="synonym">Epeira ventricosa</name>
    <dbReference type="NCBI Taxonomy" id="182803"/>
    <lineage>
        <taxon>Eukaryota</taxon>
        <taxon>Metazoa</taxon>
        <taxon>Ecdysozoa</taxon>
        <taxon>Arthropoda</taxon>
        <taxon>Chelicerata</taxon>
        <taxon>Arachnida</taxon>
        <taxon>Araneae</taxon>
        <taxon>Araneomorphae</taxon>
        <taxon>Entelegynae</taxon>
        <taxon>Araneoidea</taxon>
        <taxon>Araneidae</taxon>
        <taxon>Araneus</taxon>
    </lineage>
</organism>
<evidence type="ECO:0000313" key="2">
    <source>
        <dbReference type="Proteomes" id="UP000499080"/>
    </source>
</evidence>
<name>A0A4Y2JTY8_ARAVE</name>